<dbReference type="PANTHER" id="PTHR31374">
    <property type="entry name" value="AUXIN-INDUCED PROTEIN-LIKE-RELATED"/>
    <property type="match status" value="1"/>
</dbReference>
<sequence>MPIARGLLKKLFACGAKSFTKDVKEGHVRVCVGTEEPRMFELDARFLNHPLLEDLLDLSVEQVGYSYDGALRIACDVDLFSHLLHLLRSNYASVHYMELQLLMDRFYSSREQRCHIPGQQVISSF</sequence>
<dbReference type="OMA" id="IDVFIKL"/>
<keyword evidence="3" id="KW-1185">Reference proteome</keyword>
<dbReference type="Proteomes" id="UP000243459">
    <property type="component" value="Chromosome 5"/>
</dbReference>
<evidence type="ECO:0000313" key="2">
    <source>
        <dbReference type="EMBL" id="ONK68809.1"/>
    </source>
</evidence>
<dbReference type="EMBL" id="CM007385">
    <property type="protein sequence ID" value="ONK68809.1"/>
    <property type="molecule type" value="Genomic_DNA"/>
</dbReference>
<accession>A0A5P1EVW3</accession>
<dbReference type="Pfam" id="PF02519">
    <property type="entry name" value="Auxin_inducible"/>
    <property type="match status" value="1"/>
</dbReference>
<evidence type="ECO:0000313" key="3">
    <source>
        <dbReference type="Proteomes" id="UP000243459"/>
    </source>
</evidence>
<comment type="similarity">
    <text evidence="1">Belongs to the ARG7 family.</text>
</comment>
<gene>
    <name evidence="2" type="ORF">A4U43_C05F16250</name>
</gene>
<name>A0A5P1EVW3_ASPOF</name>
<reference evidence="3" key="1">
    <citation type="journal article" date="2017" name="Nat. Commun.">
        <title>The asparagus genome sheds light on the origin and evolution of a young Y chromosome.</title>
        <authorList>
            <person name="Harkess A."/>
            <person name="Zhou J."/>
            <person name="Xu C."/>
            <person name="Bowers J.E."/>
            <person name="Van der Hulst R."/>
            <person name="Ayyampalayam S."/>
            <person name="Mercati F."/>
            <person name="Riccardi P."/>
            <person name="McKain M.R."/>
            <person name="Kakrana A."/>
            <person name="Tang H."/>
            <person name="Ray J."/>
            <person name="Groenendijk J."/>
            <person name="Arikit S."/>
            <person name="Mathioni S.M."/>
            <person name="Nakano M."/>
            <person name="Shan H."/>
            <person name="Telgmann-Rauber A."/>
            <person name="Kanno A."/>
            <person name="Yue Z."/>
            <person name="Chen H."/>
            <person name="Li W."/>
            <person name="Chen Y."/>
            <person name="Xu X."/>
            <person name="Zhang Y."/>
            <person name="Luo S."/>
            <person name="Chen H."/>
            <person name="Gao J."/>
            <person name="Mao Z."/>
            <person name="Pires J.C."/>
            <person name="Luo M."/>
            <person name="Kudrna D."/>
            <person name="Wing R.A."/>
            <person name="Meyers B.C."/>
            <person name="Yi K."/>
            <person name="Kong H."/>
            <person name="Lavrijsen P."/>
            <person name="Sunseri F."/>
            <person name="Falavigna A."/>
            <person name="Ye Y."/>
            <person name="Leebens-Mack J.H."/>
            <person name="Chen G."/>
        </authorList>
    </citation>
    <scope>NUCLEOTIDE SEQUENCE [LARGE SCALE GENOMIC DNA]</scope>
    <source>
        <strain evidence="3">cv. DH0086</strain>
    </source>
</reference>
<dbReference type="InterPro" id="IPR003676">
    <property type="entry name" value="SAUR_fam"/>
</dbReference>
<dbReference type="AlphaFoldDB" id="A0A5P1EVW3"/>
<dbReference type="GO" id="GO:0009733">
    <property type="term" value="P:response to auxin"/>
    <property type="evidence" value="ECO:0007669"/>
    <property type="project" value="InterPro"/>
</dbReference>
<protein>
    <submittedName>
        <fullName evidence="2">Uncharacterized protein</fullName>
    </submittedName>
</protein>
<dbReference type="Gramene" id="ONK68809">
    <property type="protein sequence ID" value="ONK68809"/>
    <property type="gene ID" value="A4U43_C05F16250"/>
</dbReference>
<dbReference type="PANTHER" id="PTHR31374:SF216">
    <property type="entry name" value="SAUR-LIKE AUXIN-RESPONSIVE PROTEIN FAMILY"/>
    <property type="match status" value="1"/>
</dbReference>
<proteinExistence type="inferred from homology"/>
<organism evidence="2 3">
    <name type="scientific">Asparagus officinalis</name>
    <name type="common">Garden asparagus</name>
    <dbReference type="NCBI Taxonomy" id="4686"/>
    <lineage>
        <taxon>Eukaryota</taxon>
        <taxon>Viridiplantae</taxon>
        <taxon>Streptophyta</taxon>
        <taxon>Embryophyta</taxon>
        <taxon>Tracheophyta</taxon>
        <taxon>Spermatophyta</taxon>
        <taxon>Magnoliopsida</taxon>
        <taxon>Liliopsida</taxon>
        <taxon>Asparagales</taxon>
        <taxon>Asparagaceae</taxon>
        <taxon>Asparagoideae</taxon>
        <taxon>Asparagus</taxon>
    </lineage>
</organism>
<evidence type="ECO:0000256" key="1">
    <source>
        <dbReference type="ARBA" id="ARBA00006974"/>
    </source>
</evidence>